<gene>
    <name evidence="2" type="ORF">AAL_00898</name>
</gene>
<evidence type="ECO:0000313" key="3">
    <source>
        <dbReference type="Proteomes" id="UP000078544"/>
    </source>
</evidence>
<reference evidence="2 3" key="1">
    <citation type="journal article" date="2016" name="Genome Biol. Evol.">
        <title>Divergent and convergent evolution of fungal pathogenicity.</title>
        <authorList>
            <person name="Shang Y."/>
            <person name="Xiao G."/>
            <person name="Zheng P."/>
            <person name="Cen K."/>
            <person name="Zhan S."/>
            <person name="Wang C."/>
        </authorList>
    </citation>
    <scope>NUCLEOTIDE SEQUENCE [LARGE SCALE GENOMIC DNA]</scope>
    <source>
        <strain evidence="2 3">RCEF 2490</strain>
    </source>
</reference>
<proteinExistence type="predicted"/>
<sequence>MEAILDVSDAESREGIRVLRHPTRSEIRAAFARLDEEDIKDRWDQYKRGVTVSIEPYDEPDLEIVHSSNIRVTCGYHPHCTCSSNRFGIRRISEDWHTNFMGYNQRQNCYVFSAHRYLLDRFLELSAPLFTEGKIRKGIVRPQKPRERLKGLNEGLGYDQFVMRIEVLDCVLFLTSEQHDPLQLDALVEQEELLANQVHVSGSEVLLNYNGFKGAEGEKTAGYVSNTGAVPEAKTAGDLPSARTPVPAAAVKSPSTSRYSLRERTALSVFADYTCVSSDGIIIVSNDADMTLFGSILLQAAFLGLQLSHSRVDTAKLDCPSMSEKIHRLLANVEARACGVNGQDIDTCAIVFKLPACPTAGRVPTGDSSSTADSGKGGQLTLGRESMHQAVLSI</sequence>
<dbReference type="Proteomes" id="UP000078544">
    <property type="component" value="Unassembled WGS sequence"/>
</dbReference>
<dbReference type="AlphaFoldDB" id="A0A166V9X1"/>
<feature type="region of interest" description="Disordered" evidence="1">
    <location>
        <begin position="361"/>
        <end position="380"/>
    </location>
</feature>
<accession>A0A166V9X1</accession>
<evidence type="ECO:0000313" key="2">
    <source>
        <dbReference type="EMBL" id="OAA33433.1"/>
    </source>
</evidence>
<dbReference type="OrthoDB" id="4932172at2759"/>
<comment type="caution">
    <text evidence="2">The sequence shown here is derived from an EMBL/GenBank/DDBJ whole genome shotgun (WGS) entry which is preliminary data.</text>
</comment>
<name>A0A166V9X1_9HYPO</name>
<evidence type="ECO:0000256" key="1">
    <source>
        <dbReference type="SAM" id="MobiDB-lite"/>
    </source>
</evidence>
<organism evidence="2 3">
    <name type="scientific">Moelleriella libera RCEF 2490</name>
    <dbReference type="NCBI Taxonomy" id="1081109"/>
    <lineage>
        <taxon>Eukaryota</taxon>
        <taxon>Fungi</taxon>
        <taxon>Dikarya</taxon>
        <taxon>Ascomycota</taxon>
        <taxon>Pezizomycotina</taxon>
        <taxon>Sordariomycetes</taxon>
        <taxon>Hypocreomycetidae</taxon>
        <taxon>Hypocreales</taxon>
        <taxon>Clavicipitaceae</taxon>
        <taxon>Moelleriella</taxon>
    </lineage>
</organism>
<protein>
    <submittedName>
        <fullName evidence="2">Uncharacterized protein</fullName>
    </submittedName>
</protein>
<dbReference type="EMBL" id="AZGY01000001">
    <property type="protein sequence ID" value="OAA33433.1"/>
    <property type="molecule type" value="Genomic_DNA"/>
</dbReference>
<keyword evidence="3" id="KW-1185">Reference proteome</keyword>